<dbReference type="AlphaFoldDB" id="A0AAE1PSA6"/>
<evidence type="ECO:0000313" key="1">
    <source>
        <dbReference type="EMBL" id="KAK4313196.1"/>
    </source>
</evidence>
<name>A0AAE1PSA6_9EUCA</name>
<dbReference type="Gene3D" id="3.30.420.10">
    <property type="entry name" value="Ribonuclease H-like superfamily/Ribonuclease H"/>
    <property type="match status" value="1"/>
</dbReference>
<evidence type="ECO:0000313" key="2">
    <source>
        <dbReference type="Proteomes" id="UP001292094"/>
    </source>
</evidence>
<dbReference type="PANTHER" id="PTHR23044:SF61">
    <property type="entry name" value="3'-5' EXORIBONUCLEASE 1-RELATED"/>
    <property type="match status" value="1"/>
</dbReference>
<dbReference type="Proteomes" id="UP001292094">
    <property type="component" value="Unassembled WGS sequence"/>
</dbReference>
<gene>
    <name evidence="1" type="ORF">Pmani_015443</name>
</gene>
<comment type="caution">
    <text evidence="1">The sequence shown here is derived from an EMBL/GenBank/DDBJ whole genome shotgun (WGS) entry which is preliminary data.</text>
</comment>
<dbReference type="InterPro" id="IPR051274">
    <property type="entry name" value="3-5_Exoribonuclease"/>
</dbReference>
<keyword evidence="2" id="KW-1185">Reference proteome</keyword>
<accession>A0AAE1PSA6</accession>
<organism evidence="1 2">
    <name type="scientific">Petrolisthes manimaculis</name>
    <dbReference type="NCBI Taxonomy" id="1843537"/>
    <lineage>
        <taxon>Eukaryota</taxon>
        <taxon>Metazoa</taxon>
        <taxon>Ecdysozoa</taxon>
        <taxon>Arthropoda</taxon>
        <taxon>Crustacea</taxon>
        <taxon>Multicrustacea</taxon>
        <taxon>Malacostraca</taxon>
        <taxon>Eumalacostraca</taxon>
        <taxon>Eucarida</taxon>
        <taxon>Decapoda</taxon>
        <taxon>Pleocyemata</taxon>
        <taxon>Anomura</taxon>
        <taxon>Galatheoidea</taxon>
        <taxon>Porcellanidae</taxon>
        <taxon>Petrolisthes</taxon>
    </lineage>
</organism>
<dbReference type="InterPro" id="IPR036397">
    <property type="entry name" value="RNaseH_sf"/>
</dbReference>
<sequence length="205" mass="23281">MQSRKGILVTVLNCDVTLVNVVFDAILSKIAEGDTGRVALVTDGQLHLRQVVHPKSLSRNLNLPDYYNSFYDLRKEFKSFYHSEEMTCIADMLNYLGMEGDDEEELATRGARDMGRLLARMITDERRGGWRSEKQKQQQQPQIFTFCLRAGPLPVLGWLDPGNMTCVESEPRYYTPATTLCKTLLPTTFTPAFFTLVATDVFRIA</sequence>
<protein>
    <submittedName>
        <fullName evidence="1">Uncharacterized protein</fullName>
    </submittedName>
</protein>
<dbReference type="PANTHER" id="PTHR23044">
    <property type="entry name" value="3'-5' EXONUCLEASE ERI1-RELATED"/>
    <property type="match status" value="1"/>
</dbReference>
<proteinExistence type="predicted"/>
<reference evidence="1" key="1">
    <citation type="submission" date="2023-11" db="EMBL/GenBank/DDBJ databases">
        <title>Genome assemblies of two species of porcelain crab, Petrolisthes cinctipes and Petrolisthes manimaculis (Anomura: Porcellanidae).</title>
        <authorList>
            <person name="Angst P."/>
        </authorList>
    </citation>
    <scope>NUCLEOTIDE SEQUENCE</scope>
    <source>
        <strain evidence="1">PB745_02</strain>
        <tissue evidence="1">Gill</tissue>
    </source>
</reference>
<dbReference type="EMBL" id="JAWZYT010001338">
    <property type="protein sequence ID" value="KAK4313196.1"/>
    <property type="molecule type" value="Genomic_DNA"/>
</dbReference>
<dbReference type="GO" id="GO:0003676">
    <property type="term" value="F:nucleic acid binding"/>
    <property type="evidence" value="ECO:0007669"/>
    <property type="project" value="InterPro"/>
</dbReference>